<protein>
    <submittedName>
        <fullName evidence="1">Uncharacterized protein</fullName>
    </submittedName>
</protein>
<dbReference type="Proteomes" id="UP000821845">
    <property type="component" value="Chromosome 6"/>
</dbReference>
<gene>
    <name evidence="1" type="ORF">HPB50_012400</name>
</gene>
<reference evidence="1" key="1">
    <citation type="submission" date="2020-05" db="EMBL/GenBank/DDBJ databases">
        <title>Large-scale comparative analyses of tick genomes elucidate their genetic diversity and vector capacities.</title>
        <authorList>
            <person name="Jia N."/>
            <person name="Wang J."/>
            <person name="Shi W."/>
            <person name="Du L."/>
            <person name="Sun Y."/>
            <person name="Zhan W."/>
            <person name="Jiang J."/>
            <person name="Wang Q."/>
            <person name="Zhang B."/>
            <person name="Ji P."/>
            <person name="Sakyi L.B."/>
            <person name="Cui X."/>
            <person name="Yuan T."/>
            <person name="Jiang B."/>
            <person name="Yang W."/>
            <person name="Lam T.T.-Y."/>
            <person name="Chang Q."/>
            <person name="Ding S."/>
            <person name="Wang X."/>
            <person name="Zhu J."/>
            <person name="Ruan X."/>
            <person name="Zhao L."/>
            <person name="Wei J."/>
            <person name="Que T."/>
            <person name="Du C."/>
            <person name="Cheng J."/>
            <person name="Dai P."/>
            <person name="Han X."/>
            <person name="Huang E."/>
            <person name="Gao Y."/>
            <person name="Liu J."/>
            <person name="Shao H."/>
            <person name="Ye R."/>
            <person name="Li L."/>
            <person name="Wei W."/>
            <person name="Wang X."/>
            <person name="Wang C."/>
            <person name="Yang T."/>
            <person name="Huo Q."/>
            <person name="Li W."/>
            <person name="Guo W."/>
            <person name="Chen H."/>
            <person name="Zhou L."/>
            <person name="Ni X."/>
            <person name="Tian J."/>
            <person name="Zhou Y."/>
            <person name="Sheng Y."/>
            <person name="Liu T."/>
            <person name="Pan Y."/>
            <person name="Xia L."/>
            <person name="Li J."/>
            <person name="Zhao F."/>
            <person name="Cao W."/>
        </authorList>
    </citation>
    <scope>NUCLEOTIDE SEQUENCE</scope>
    <source>
        <strain evidence="1">Hyas-2018</strain>
    </source>
</reference>
<evidence type="ECO:0000313" key="2">
    <source>
        <dbReference type="Proteomes" id="UP000821845"/>
    </source>
</evidence>
<keyword evidence="2" id="KW-1185">Reference proteome</keyword>
<name>A0ACB7S299_HYAAI</name>
<dbReference type="EMBL" id="CM023486">
    <property type="protein sequence ID" value="KAH6928181.1"/>
    <property type="molecule type" value="Genomic_DNA"/>
</dbReference>
<organism evidence="1 2">
    <name type="scientific">Hyalomma asiaticum</name>
    <name type="common">Tick</name>
    <dbReference type="NCBI Taxonomy" id="266040"/>
    <lineage>
        <taxon>Eukaryota</taxon>
        <taxon>Metazoa</taxon>
        <taxon>Ecdysozoa</taxon>
        <taxon>Arthropoda</taxon>
        <taxon>Chelicerata</taxon>
        <taxon>Arachnida</taxon>
        <taxon>Acari</taxon>
        <taxon>Parasitiformes</taxon>
        <taxon>Ixodida</taxon>
        <taxon>Ixodoidea</taxon>
        <taxon>Ixodidae</taxon>
        <taxon>Hyalomminae</taxon>
        <taxon>Hyalomma</taxon>
    </lineage>
</organism>
<evidence type="ECO:0000313" key="1">
    <source>
        <dbReference type="EMBL" id="KAH6928181.1"/>
    </source>
</evidence>
<accession>A0ACB7S299</accession>
<proteinExistence type="predicted"/>
<comment type="caution">
    <text evidence="1">The sequence shown here is derived from an EMBL/GenBank/DDBJ whole genome shotgun (WGS) entry which is preliminary data.</text>
</comment>
<sequence>MRTTSEPATEAKIVQAVRRHNLLRRLRFRVGQSPGRLLQYHSRPTLRRLSFRQLHCRQPEQLPPARRTSPVPKIRHGQPNFQLCVGVHVNDMPRRDTSPMPFGCNQLQARTTASGVGIPPRYSQGGKPLASGVLLRSHPAHGPVLSNWDGKLLHQGHHAGPYFCG</sequence>